<evidence type="ECO:0000259" key="12">
    <source>
        <dbReference type="Pfam" id="PF14683"/>
    </source>
</evidence>
<comment type="catalytic activity">
    <reaction evidence="1">
        <text>Endotype eliminative cleavage of L-alpha-rhamnopyranosyl-(1-&gt;4)-alpha-D-galactopyranosyluronic acid bonds of rhamnogalacturonan I domains in ramified hairy regions of pectin leaving L-rhamnopyranose at the reducing end and 4-deoxy-4,5-unsaturated D-galactopyranosyluronic acid at the non-reducing end.</text>
        <dbReference type="EC" id="4.2.2.23"/>
    </reaction>
</comment>
<keyword evidence="10" id="KW-0624">Polysaccharide degradation</keyword>
<evidence type="ECO:0000256" key="4">
    <source>
        <dbReference type="ARBA" id="ARBA00012437"/>
    </source>
</evidence>
<dbReference type="Proteomes" id="UP000045706">
    <property type="component" value="Unassembled WGS sequence"/>
</dbReference>
<protein>
    <recommendedName>
        <fullName evidence="4">rhamnogalacturonan endolyase</fullName>
        <ecNumber evidence="4">4.2.2.23</ecNumber>
    </recommendedName>
</protein>
<comment type="similarity">
    <text evidence="3">Belongs to the polysaccharide lyase 4 family.</text>
</comment>
<feature type="chain" id="PRO_5002568196" description="rhamnogalacturonan endolyase" evidence="11">
    <location>
        <begin position="22"/>
        <end position="722"/>
    </location>
</feature>
<dbReference type="InterPro" id="IPR014718">
    <property type="entry name" value="GH-type_carb-bd"/>
</dbReference>
<proteinExistence type="inferred from homology"/>
<dbReference type="EC" id="4.2.2.23" evidence="4"/>
<evidence type="ECO:0000256" key="9">
    <source>
        <dbReference type="ARBA" id="ARBA00023277"/>
    </source>
</evidence>
<evidence type="ECO:0000256" key="11">
    <source>
        <dbReference type="SAM" id="SignalP"/>
    </source>
</evidence>
<sequence>MRLAGLKSAALFAGAATALRAAENATHYTLRNERLYVAVGKSNGQVVDLSLDNVDLLGPVSGNSGKGPYLDCSCIPTGFWTPGGTAKYQLVEGVDSTGTPYGGIIMGDTYAPTNQSLYQYWFLRGEETGLHVFSRVTYFNETTPFLRGLGELRTLFRPNTNLWTHLVGSEDNWAPKVSAAGNAAGVTVQDATTYVGNTPNDPYASQYSDYFTKYTFAELWRNHDVHGQYADGSTSPDGNTYGAWLVHNTRETYYGGPLHSDLVVDGIVYNYMVSGHHGAPVPNITHGFDRTFGPQFYYFNQGGPKTSLQDLRQDAAQYADPEWNAEFYDSIAKHVPNYAPTSQRTTFTANIKLPRGAKRVIAVLSENKQDFQLNVFDTKSLQYWAEVGCNGKIRIPRVKEGTYRLTVYADGVFGWFIQDDVKVSSTEPHGLGGGSGALEWKEESAGKEIWRIGKPDKSAGEYRHGYALDTSKPLQPEQYRIYWAQWDFPTDFPEGVNYKVGESKADVDFNYIHWSVFGGRGNSVRPEQVRDKINNWTVEFDLDRDQLQSAKTATLTVQLAGAKTANGNNKWGGILPGEKYSNLPYTVALNGVEEVIPYWRSGSCGVRSAVVCQNIEYKFRFSAANLEEGANKFVLSLPYNATNTEGALLVNALYVQYDALRFELDAVVCQNIEYKFRFSAANLEEGANKFILSLPYNATNTEGALLVNALYVQYDALRFELE</sequence>
<dbReference type="Gene3D" id="2.70.98.10">
    <property type="match status" value="1"/>
</dbReference>
<dbReference type="PANTHER" id="PTHR32018">
    <property type="entry name" value="RHAMNOGALACTURONATE LYASE FAMILY PROTEIN"/>
    <property type="match status" value="1"/>
</dbReference>
<dbReference type="SUPFAM" id="SSF49785">
    <property type="entry name" value="Galactose-binding domain-like"/>
    <property type="match status" value="1"/>
</dbReference>
<reference evidence="15" key="1">
    <citation type="submission" date="2015-05" db="EMBL/GenBank/DDBJ databases">
        <authorList>
            <person name="Fogelqvist Johan"/>
        </authorList>
    </citation>
    <scope>NUCLEOTIDE SEQUENCE [LARGE SCALE GENOMIC DNA]</scope>
</reference>
<feature type="signal peptide" evidence="11">
    <location>
        <begin position="1"/>
        <end position="21"/>
    </location>
</feature>
<dbReference type="SUPFAM" id="SSF74650">
    <property type="entry name" value="Galactose mutarotase-like"/>
    <property type="match status" value="1"/>
</dbReference>
<dbReference type="SUPFAM" id="SSF49452">
    <property type="entry name" value="Starch-binding domain-like"/>
    <property type="match status" value="1"/>
</dbReference>
<dbReference type="AlphaFoldDB" id="A0A0G4NDV1"/>
<evidence type="ECO:0000256" key="1">
    <source>
        <dbReference type="ARBA" id="ARBA00001324"/>
    </source>
</evidence>
<dbReference type="GO" id="GO:0030246">
    <property type="term" value="F:carbohydrate binding"/>
    <property type="evidence" value="ECO:0007669"/>
    <property type="project" value="InterPro"/>
</dbReference>
<dbReference type="InterPro" id="IPR011013">
    <property type="entry name" value="Gal_mutarotase_sf_dom"/>
</dbReference>
<evidence type="ECO:0000256" key="8">
    <source>
        <dbReference type="ARBA" id="ARBA00023239"/>
    </source>
</evidence>
<evidence type="ECO:0000256" key="5">
    <source>
        <dbReference type="ARBA" id="ARBA00022525"/>
    </source>
</evidence>
<dbReference type="InterPro" id="IPR029411">
    <property type="entry name" value="RG-lyase_III"/>
</dbReference>
<dbReference type="EMBL" id="CVQI01034162">
    <property type="protein sequence ID" value="CRK44603.1"/>
    <property type="molecule type" value="Genomic_DNA"/>
</dbReference>
<dbReference type="InterPro" id="IPR008979">
    <property type="entry name" value="Galactose-bd-like_sf"/>
</dbReference>
<dbReference type="CDD" id="cd10316">
    <property type="entry name" value="RGL4_M"/>
    <property type="match status" value="1"/>
</dbReference>
<dbReference type="PANTHER" id="PTHR32018:SF9">
    <property type="entry name" value="RHAMNOGALACTURONATE LYASE B"/>
    <property type="match status" value="1"/>
</dbReference>
<dbReference type="GO" id="GO:0000272">
    <property type="term" value="P:polysaccharide catabolic process"/>
    <property type="evidence" value="ECO:0007669"/>
    <property type="project" value="UniProtKB-KW"/>
</dbReference>
<dbReference type="CDD" id="cd10320">
    <property type="entry name" value="RGL4_N"/>
    <property type="match status" value="1"/>
</dbReference>
<keyword evidence="5" id="KW-0964">Secreted</keyword>
<dbReference type="GO" id="GO:0005576">
    <property type="term" value="C:extracellular region"/>
    <property type="evidence" value="ECO:0007669"/>
    <property type="project" value="UniProtKB-SubCell"/>
</dbReference>
<evidence type="ECO:0000256" key="3">
    <source>
        <dbReference type="ARBA" id="ARBA00010418"/>
    </source>
</evidence>
<evidence type="ECO:0000256" key="7">
    <source>
        <dbReference type="ARBA" id="ARBA00023180"/>
    </source>
</evidence>
<dbReference type="Pfam" id="PF14683">
    <property type="entry name" value="CBM-like"/>
    <property type="match status" value="1"/>
</dbReference>
<keyword evidence="9" id="KW-0119">Carbohydrate metabolism</keyword>
<keyword evidence="7" id="KW-0325">Glycoprotein</keyword>
<gene>
    <name evidence="14" type="ORF">BN1723_006195</name>
</gene>
<feature type="domain" description="Rhamnogalacturonan lyase" evidence="12">
    <location>
        <begin position="448"/>
        <end position="646"/>
    </location>
</feature>
<evidence type="ECO:0000313" key="15">
    <source>
        <dbReference type="Proteomes" id="UP000045706"/>
    </source>
</evidence>
<dbReference type="Gene3D" id="2.60.40.1120">
    <property type="entry name" value="Carboxypeptidase-like, regulatory domain"/>
    <property type="match status" value="1"/>
</dbReference>
<organism evidence="14 15">
    <name type="scientific">Verticillium longisporum</name>
    <name type="common">Verticillium dahliae var. longisporum</name>
    <dbReference type="NCBI Taxonomy" id="100787"/>
    <lineage>
        <taxon>Eukaryota</taxon>
        <taxon>Fungi</taxon>
        <taxon>Dikarya</taxon>
        <taxon>Ascomycota</taxon>
        <taxon>Pezizomycotina</taxon>
        <taxon>Sordariomycetes</taxon>
        <taxon>Hypocreomycetidae</taxon>
        <taxon>Glomerellales</taxon>
        <taxon>Plectosphaerellaceae</taxon>
        <taxon>Verticillium</taxon>
    </lineage>
</organism>
<dbReference type="Pfam" id="PF14686">
    <property type="entry name" value="fn3_3"/>
    <property type="match status" value="1"/>
</dbReference>
<name>A0A0G4NDV1_VERLO</name>
<dbReference type="InterPro" id="IPR013784">
    <property type="entry name" value="Carb-bd-like_fold"/>
</dbReference>
<dbReference type="InterPro" id="IPR029413">
    <property type="entry name" value="RG-lyase_II"/>
</dbReference>
<feature type="domain" description="Rhamnogalacturonan lyase" evidence="13">
    <location>
        <begin position="354"/>
        <end position="426"/>
    </location>
</feature>
<dbReference type="GO" id="GO:0102210">
    <property type="term" value="F:rhamnogalacturonan endolyase activity"/>
    <property type="evidence" value="ECO:0007669"/>
    <property type="project" value="UniProtKB-EC"/>
</dbReference>
<evidence type="ECO:0000259" key="13">
    <source>
        <dbReference type="Pfam" id="PF14686"/>
    </source>
</evidence>
<keyword evidence="6 11" id="KW-0732">Signal</keyword>
<evidence type="ECO:0000313" key="14">
    <source>
        <dbReference type="EMBL" id="CRK44603.1"/>
    </source>
</evidence>
<comment type="subcellular location">
    <subcellularLocation>
        <location evidence="2">Secreted</location>
    </subcellularLocation>
</comment>
<evidence type="ECO:0000256" key="10">
    <source>
        <dbReference type="ARBA" id="ARBA00023326"/>
    </source>
</evidence>
<dbReference type="InterPro" id="IPR051850">
    <property type="entry name" value="Polysacch_Lyase_4"/>
</dbReference>
<evidence type="ECO:0000256" key="6">
    <source>
        <dbReference type="ARBA" id="ARBA00022729"/>
    </source>
</evidence>
<evidence type="ECO:0000256" key="2">
    <source>
        <dbReference type="ARBA" id="ARBA00004613"/>
    </source>
</evidence>
<keyword evidence="8" id="KW-0456">Lyase</keyword>
<accession>A0A0G4NDV1</accession>